<sequence length="436" mass="48825">MNFLFVHQNFPGQYLHLVRSLIADNDACEGTHQILFMTEPNHNNMTGVRKVTYSTPPSISASVHLDAREFEMATRRGQAAYHGALQIKALGFKPDIIIGHHGWGEMLNLVDVFPGVPILGYFEFYYRILGTDVNFDPEFPMAEARFSAVRGKNAVNLLALALEQYGQAPTQWQLSTYPEWARKQIRLIEEGVNLDICKANPELRKKTVTVGKLTVTPKQKLITYVARNLEPYRGFHTFMRALPAILAARPDVVVSIVGGDEISYGAPPAAGTWREVMMRELGDKIDLTRVHFMGKVPYEDHLTLLQRSDAHVYFSYPFVASWSLREALAVGCVVIGGDTDTVTEFVKHEENGLVVPTLDHNALAATVLHILQDTKHAARLRAGARAFAEKYLDINDYLTRYRAYIEEITGKKLLAPAPATPKKATRKAAPAKIRKK</sequence>
<evidence type="ECO:0000259" key="2">
    <source>
        <dbReference type="Pfam" id="PF00534"/>
    </source>
</evidence>
<reference evidence="5" key="1">
    <citation type="journal article" date="2019" name="Int. J. Syst. Evol. Microbiol.">
        <title>The Global Catalogue of Microorganisms (GCM) 10K type strain sequencing project: providing services to taxonomists for standard genome sequencing and annotation.</title>
        <authorList>
            <consortium name="The Broad Institute Genomics Platform"/>
            <consortium name="The Broad Institute Genome Sequencing Center for Infectious Disease"/>
            <person name="Wu L."/>
            <person name="Ma J."/>
        </authorList>
    </citation>
    <scope>NUCLEOTIDE SEQUENCE [LARGE SCALE GENOMIC DNA]</scope>
    <source>
        <strain evidence="5">NBRC 112502</strain>
    </source>
</reference>
<keyword evidence="5" id="KW-1185">Reference proteome</keyword>
<dbReference type="SUPFAM" id="SSF53756">
    <property type="entry name" value="UDP-Glycosyltransferase/glycogen phosphorylase"/>
    <property type="match status" value="1"/>
</dbReference>
<dbReference type="Pfam" id="PF00534">
    <property type="entry name" value="Glycos_transf_1"/>
    <property type="match status" value="1"/>
</dbReference>
<dbReference type="Proteomes" id="UP001156641">
    <property type="component" value="Unassembled WGS sequence"/>
</dbReference>
<proteinExistence type="predicted"/>
<dbReference type="EMBL" id="BSOS01000065">
    <property type="protein sequence ID" value="GLR67286.1"/>
    <property type="molecule type" value="Genomic_DNA"/>
</dbReference>
<dbReference type="Pfam" id="PF12000">
    <property type="entry name" value="Glyco_trans_4_3"/>
    <property type="match status" value="1"/>
</dbReference>
<evidence type="ECO:0000313" key="4">
    <source>
        <dbReference type="EMBL" id="GLR67286.1"/>
    </source>
</evidence>
<gene>
    <name evidence="4" type="ORF">GCM10010909_19670</name>
</gene>
<dbReference type="PANTHER" id="PTHR46401">
    <property type="entry name" value="GLYCOSYLTRANSFERASE WBBK-RELATED"/>
    <property type="match status" value="1"/>
</dbReference>
<evidence type="ECO:0000259" key="3">
    <source>
        <dbReference type="Pfam" id="PF12000"/>
    </source>
</evidence>
<comment type="caution">
    <text evidence="4">The sequence shown here is derived from an EMBL/GenBank/DDBJ whole genome shotgun (WGS) entry which is preliminary data.</text>
</comment>
<name>A0ABQ6A607_9PROT</name>
<feature type="domain" description="Glycosyl transferase family 1" evidence="2">
    <location>
        <begin position="217"/>
        <end position="385"/>
    </location>
</feature>
<dbReference type="RefSeq" id="WP_284258015.1">
    <property type="nucleotide sequence ID" value="NZ_BSOS01000065.1"/>
</dbReference>
<dbReference type="InterPro" id="IPR001296">
    <property type="entry name" value="Glyco_trans_1"/>
</dbReference>
<feature type="domain" description="Glycosyl transferase family 4" evidence="3">
    <location>
        <begin position="31"/>
        <end position="195"/>
    </location>
</feature>
<evidence type="ECO:0000256" key="1">
    <source>
        <dbReference type="ARBA" id="ARBA00022679"/>
    </source>
</evidence>
<dbReference type="GO" id="GO:0016740">
    <property type="term" value="F:transferase activity"/>
    <property type="evidence" value="ECO:0007669"/>
    <property type="project" value="UniProtKB-KW"/>
</dbReference>
<protein>
    <submittedName>
        <fullName evidence="4">Glycosyl transferase</fullName>
    </submittedName>
</protein>
<organism evidence="4 5">
    <name type="scientific">Acidocella aquatica</name>
    <dbReference type="NCBI Taxonomy" id="1922313"/>
    <lineage>
        <taxon>Bacteria</taxon>
        <taxon>Pseudomonadati</taxon>
        <taxon>Pseudomonadota</taxon>
        <taxon>Alphaproteobacteria</taxon>
        <taxon>Acetobacterales</taxon>
        <taxon>Acidocellaceae</taxon>
        <taxon>Acidocella</taxon>
    </lineage>
</organism>
<evidence type="ECO:0000313" key="5">
    <source>
        <dbReference type="Proteomes" id="UP001156641"/>
    </source>
</evidence>
<dbReference type="Gene3D" id="3.40.50.2000">
    <property type="entry name" value="Glycogen Phosphorylase B"/>
    <property type="match status" value="2"/>
</dbReference>
<dbReference type="PANTHER" id="PTHR46401:SF2">
    <property type="entry name" value="GLYCOSYLTRANSFERASE WBBK-RELATED"/>
    <property type="match status" value="1"/>
</dbReference>
<keyword evidence="1 4" id="KW-0808">Transferase</keyword>
<accession>A0ABQ6A607</accession>
<dbReference type="InterPro" id="IPR022623">
    <property type="entry name" value="Glyco_trans_4"/>
</dbReference>